<evidence type="ECO:0000313" key="2">
    <source>
        <dbReference type="EMBL" id="KAJ2671941.1"/>
    </source>
</evidence>
<dbReference type="OrthoDB" id="5569779at2759"/>
<sequence>MSSNAQPVSTDNNKNDNKDTSAHTAPKKTEKAPTWDEIVQTKTKVSSKPQFKREQVRRICLFEPNSISTEKIVENSKNYAFIGKLSCVEHMGKEMSQAMLQRRKESGETDIWADRWGLRWLLRWQYVSLLGRGNIKAFQNLHEKYPIVAQALAEGILVSNKAEMKRAFKAVPMDKQLPEWAGGSLAFFKRAFEPGVRMSKLYVETWKSGSQLAMFGKVWDNFADMGAFKVAARAVHTLAKNMDKEDENTS</sequence>
<dbReference type="Proteomes" id="UP001151518">
    <property type="component" value="Unassembled WGS sequence"/>
</dbReference>
<feature type="region of interest" description="Disordered" evidence="1">
    <location>
        <begin position="1"/>
        <end position="36"/>
    </location>
</feature>
<reference evidence="2" key="1">
    <citation type="submission" date="2022-07" db="EMBL/GenBank/DDBJ databases">
        <title>Phylogenomic reconstructions and comparative analyses of Kickxellomycotina fungi.</title>
        <authorList>
            <person name="Reynolds N.K."/>
            <person name="Stajich J.E."/>
            <person name="Barry K."/>
            <person name="Grigoriev I.V."/>
            <person name="Crous P."/>
            <person name="Smith M.E."/>
        </authorList>
    </citation>
    <scope>NUCLEOTIDE SEQUENCE</scope>
    <source>
        <strain evidence="2">NRRL 3115</strain>
    </source>
</reference>
<gene>
    <name evidence="2" type="ORF">GGI25_005284</name>
</gene>
<organism evidence="2 3">
    <name type="scientific">Coemansia spiralis</name>
    <dbReference type="NCBI Taxonomy" id="417178"/>
    <lineage>
        <taxon>Eukaryota</taxon>
        <taxon>Fungi</taxon>
        <taxon>Fungi incertae sedis</taxon>
        <taxon>Zoopagomycota</taxon>
        <taxon>Kickxellomycotina</taxon>
        <taxon>Kickxellomycetes</taxon>
        <taxon>Kickxellales</taxon>
        <taxon>Kickxellaceae</taxon>
        <taxon>Coemansia</taxon>
    </lineage>
</organism>
<dbReference type="EMBL" id="JANBTW010000091">
    <property type="protein sequence ID" value="KAJ2671941.1"/>
    <property type="molecule type" value="Genomic_DNA"/>
</dbReference>
<feature type="compositionally biased region" description="Polar residues" evidence="1">
    <location>
        <begin position="1"/>
        <end position="10"/>
    </location>
</feature>
<accession>A0A9W8G3H3</accession>
<proteinExistence type="predicted"/>
<feature type="compositionally biased region" description="Basic and acidic residues" evidence="1">
    <location>
        <begin position="13"/>
        <end position="34"/>
    </location>
</feature>
<comment type="caution">
    <text evidence="2">The sequence shown here is derived from an EMBL/GenBank/DDBJ whole genome shotgun (WGS) entry which is preliminary data.</text>
</comment>
<evidence type="ECO:0000313" key="3">
    <source>
        <dbReference type="Proteomes" id="UP001151518"/>
    </source>
</evidence>
<dbReference type="AlphaFoldDB" id="A0A9W8G3H3"/>
<protein>
    <submittedName>
        <fullName evidence="2">Uncharacterized protein</fullName>
    </submittedName>
</protein>
<evidence type="ECO:0000256" key="1">
    <source>
        <dbReference type="SAM" id="MobiDB-lite"/>
    </source>
</evidence>
<name>A0A9W8G3H3_9FUNG</name>